<evidence type="ECO:0000313" key="1">
    <source>
        <dbReference type="EMBL" id="NEV66764.1"/>
    </source>
</evidence>
<dbReference type="InterPro" id="IPR011990">
    <property type="entry name" value="TPR-like_helical_dom_sf"/>
</dbReference>
<dbReference type="SUPFAM" id="SSF48452">
    <property type="entry name" value="TPR-like"/>
    <property type="match status" value="1"/>
</dbReference>
<organism evidence="1">
    <name type="scientific">Lyngbya confervoides BDU141951</name>
    <dbReference type="NCBI Taxonomy" id="1574623"/>
    <lineage>
        <taxon>Bacteria</taxon>
        <taxon>Bacillati</taxon>
        <taxon>Cyanobacteriota</taxon>
        <taxon>Cyanophyceae</taxon>
        <taxon>Oscillatoriophycideae</taxon>
        <taxon>Oscillatoriales</taxon>
        <taxon>Microcoleaceae</taxon>
        <taxon>Lyngbya</taxon>
    </lineage>
</organism>
<dbReference type="GO" id="GO:0046872">
    <property type="term" value="F:metal ion binding"/>
    <property type="evidence" value="ECO:0007669"/>
    <property type="project" value="InterPro"/>
</dbReference>
<proteinExistence type="predicted"/>
<dbReference type="Gene3D" id="1.25.40.10">
    <property type="entry name" value="Tetratricopeptide repeat domain"/>
    <property type="match status" value="1"/>
</dbReference>
<name>A0A0C1Y4A4_9CYAN</name>
<dbReference type="EMBL" id="JTHE02000003">
    <property type="protein sequence ID" value="NEV66764.1"/>
    <property type="molecule type" value="Genomic_DNA"/>
</dbReference>
<sequence>MPKSTEATLNGSPAIADAQLQLAIAYADQRDLESARRHAQLAAAQATPDWPNLESLGVLLFQLSRFSAARRLLTQAEQNRPLGSEALKMLAALYRRSGETAKARHCIAAWVQLDAIAAPNHPHPDRPNILRLRSVEKSYFGIKTNRKTGLRYCWLKGGHFSSKNLIDRSRCNLYVGTVSGHNPIGPEALPGVDLIVNGVSCADLDPIGLNHVEACLANFPDVPVINPPSQVRHTTRAENARRLGVLPHVILPQAELFRLEGAAAAIATQIEATGLSYPMIVRHRGTQTGKTVEKVDHRPALVEWLAAQPPGTEVYATAFIDCRWPDGYYHKTRVFFIDGELFPVASLASDTWQIHSGDRYRIMSSTPSTQADEQRFLNDPAAYLGPKAFDALYAICDTIGLDFFGIDFTLDAEGNVIVFEANAAMRHNFDHAENFPYTRPHLENVSAAFAAMLDRRLTAKMSPIP</sequence>
<reference evidence="1" key="1">
    <citation type="submission" date="2014-11" db="EMBL/GenBank/DDBJ databases">
        <authorList>
            <person name="Malar M.C."/>
            <person name="Sen D."/>
            <person name="Tripathy S."/>
        </authorList>
    </citation>
    <scope>NUCLEOTIDE SEQUENCE</scope>
    <source>
        <strain evidence="1">BDU141951</strain>
    </source>
</reference>
<dbReference type="AlphaFoldDB" id="A0A0C1Y4A4"/>
<reference evidence="1" key="3">
    <citation type="submission" date="2020-02" db="EMBL/GenBank/DDBJ databases">
        <authorList>
            <person name="Sarangi A.N."/>
            <person name="Ghosh S."/>
            <person name="Mukherjee M."/>
            <person name="Tripathy S."/>
        </authorList>
    </citation>
    <scope>NUCLEOTIDE SEQUENCE</scope>
    <source>
        <strain evidence="1">BDU141951</strain>
    </source>
</reference>
<accession>A0A0C1Y4A4</accession>
<protein>
    <submittedName>
        <fullName evidence="1">Uncharacterized protein</fullName>
    </submittedName>
</protein>
<dbReference type="Gene3D" id="3.30.470.20">
    <property type="entry name" value="ATP-grasp fold, B domain"/>
    <property type="match status" value="1"/>
</dbReference>
<gene>
    <name evidence="1" type="ORF">QQ91_006505</name>
</gene>
<reference evidence="1" key="2">
    <citation type="journal article" date="2015" name="Genome Announc.">
        <title>Draft Genome Sequence of Filamentous Marine Cyanobacterium Lyngbya confervoides Strain BDU141951.</title>
        <authorList>
            <person name="Chandrababunaidu M.M."/>
            <person name="Sen D."/>
            <person name="Tripathy S."/>
        </authorList>
    </citation>
    <scope>NUCLEOTIDE SEQUENCE</scope>
    <source>
        <strain evidence="1">BDU141951</strain>
    </source>
</reference>
<comment type="caution">
    <text evidence="1">The sequence shown here is derived from an EMBL/GenBank/DDBJ whole genome shotgun (WGS) entry which is preliminary data.</text>
</comment>
<dbReference type="InterPro" id="IPR011761">
    <property type="entry name" value="ATP-grasp"/>
</dbReference>
<dbReference type="PROSITE" id="PS50975">
    <property type="entry name" value="ATP_GRASP"/>
    <property type="match status" value="1"/>
</dbReference>
<dbReference type="GO" id="GO:0005524">
    <property type="term" value="F:ATP binding"/>
    <property type="evidence" value="ECO:0007669"/>
    <property type="project" value="UniProtKB-UniRule"/>
</dbReference>
<dbReference type="SUPFAM" id="SSF56059">
    <property type="entry name" value="Glutathione synthetase ATP-binding domain-like"/>
    <property type="match status" value="1"/>
</dbReference>